<dbReference type="Gene3D" id="3.30.420.130">
    <property type="entry name" value="Dinitrogenase iron-molybdenum cofactor biosynthesis domain"/>
    <property type="match status" value="1"/>
</dbReference>
<organism evidence="13 14">
    <name type="scientific">Pseudodesulfovibrio senegalensis</name>
    <dbReference type="NCBI Taxonomy" id="1721087"/>
    <lineage>
        <taxon>Bacteria</taxon>
        <taxon>Pseudomonadati</taxon>
        <taxon>Thermodesulfobacteriota</taxon>
        <taxon>Desulfovibrionia</taxon>
        <taxon>Desulfovibrionales</taxon>
        <taxon>Desulfovibrionaceae</taxon>
    </lineage>
</organism>
<keyword evidence="10" id="KW-0456">Lyase</keyword>
<dbReference type="SUPFAM" id="SSF102114">
    <property type="entry name" value="Radical SAM enzymes"/>
    <property type="match status" value="1"/>
</dbReference>
<dbReference type="InterPro" id="IPR003731">
    <property type="entry name" value="Di-Nase_FeMo-co_biosynth"/>
</dbReference>
<dbReference type="Gene3D" id="3.20.20.70">
    <property type="entry name" value="Aldolase class I"/>
    <property type="match status" value="1"/>
</dbReference>
<gene>
    <name evidence="13" type="ORF">F8A88_02590</name>
</gene>
<dbReference type="Proteomes" id="UP000438699">
    <property type="component" value="Unassembled WGS sequence"/>
</dbReference>
<dbReference type="SUPFAM" id="SSF53146">
    <property type="entry name" value="Nitrogenase accessory factor-like"/>
    <property type="match status" value="1"/>
</dbReference>
<evidence type="ECO:0000256" key="5">
    <source>
        <dbReference type="ARBA" id="ARBA00022691"/>
    </source>
</evidence>
<dbReference type="OrthoDB" id="9785734at2"/>
<dbReference type="InterPro" id="IPR013785">
    <property type="entry name" value="Aldolase_TIM"/>
</dbReference>
<sequence>METPATAYANHPCFGMTSRRTVGRIHLPVAPRSNARMRFASSRKTERAIMPADALNMLSRTVDAGNPVDVVGITGPGDPMAEPAYTMETLRMVREAYPDMALCLTTLGMGADAYAEELVELGVSYVTVLVDAVSPEVAEKLYAWVRPATRTMPLPEAVKVLLNEQTRTVTAFKRMGITVKINTTVYPGYNAGHVEEIAAAMGTLGADIMALVPYRPDQDTEDGPARCGAELLATVRDRAARHLELMPAWDECGVDMVGLQNPKKDSGPDMALPRPTKDRPNVAVASASGMDVDLHLGHAAKLLIYGPREDGLPCLLETRETPHPGSGSSRWEQLAGQLSDCFALLTANAGERPKRNLSRLGVSVLVTDGEIEGTVDVLYGGGKKKSACRSTRRA</sequence>
<dbReference type="CDD" id="cd01335">
    <property type="entry name" value="Radical_SAM"/>
    <property type="match status" value="1"/>
</dbReference>
<keyword evidence="9" id="KW-0535">Nitrogen fixation</keyword>
<dbReference type="PANTHER" id="PTHR43787">
    <property type="entry name" value="FEMO COFACTOR BIOSYNTHESIS PROTEIN NIFB-RELATED"/>
    <property type="match status" value="1"/>
</dbReference>
<dbReference type="GO" id="GO:0016829">
    <property type="term" value="F:lyase activity"/>
    <property type="evidence" value="ECO:0007669"/>
    <property type="project" value="UniProtKB-KW"/>
</dbReference>
<keyword evidence="7" id="KW-0408">Iron</keyword>
<evidence type="ECO:0000256" key="10">
    <source>
        <dbReference type="ARBA" id="ARBA00023239"/>
    </source>
</evidence>
<evidence type="ECO:0000256" key="1">
    <source>
        <dbReference type="ARBA" id="ARBA00001966"/>
    </source>
</evidence>
<keyword evidence="4" id="KW-0004">4Fe-4S</keyword>
<evidence type="ECO:0000313" key="14">
    <source>
        <dbReference type="Proteomes" id="UP000438699"/>
    </source>
</evidence>
<dbReference type="InterPro" id="IPR058240">
    <property type="entry name" value="rSAM_sf"/>
</dbReference>
<dbReference type="AlphaFoldDB" id="A0A6N6N8C3"/>
<name>A0A6N6N8C3_9BACT</name>
<keyword evidence="6" id="KW-0479">Metal-binding</keyword>
<evidence type="ECO:0000256" key="3">
    <source>
        <dbReference type="ARBA" id="ARBA00006804"/>
    </source>
</evidence>
<feature type="domain" description="Radical SAM core" evidence="12">
    <location>
        <begin position="19"/>
        <end position="248"/>
    </location>
</feature>
<reference evidence="13 14" key="1">
    <citation type="journal article" date="2017" name="Int. J. Syst. Evol. Microbiol.">
        <title>Desulfovibrio senegalensis sp. nov., a mesophilic sulfate reducer isolated from marine sediment.</title>
        <authorList>
            <person name="Thioye A."/>
            <person name="Gam Z.B.A."/>
            <person name="Mbengue M."/>
            <person name="Cayol J.L."/>
            <person name="Joseph-Bartoli M."/>
            <person name="Toure-Kane C."/>
            <person name="Labat M."/>
        </authorList>
    </citation>
    <scope>NUCLEOTIDE SEQUENCE [LARGE SCALE GENOMIC DNA]</scope>
    <source>
        <strain evidence="13 14">DSM 101509</strain>
    </source>
</reference>
<keyword evidence="8" id="KW-0411">Iron-sulfur</keyword>
<keyword evidence="14" id="KW-1185">Reference proteome</keyword>
<evidence type="ECO:0000256" key="2">
    <source>
        <dbReference type="ARBA" id="ARBA00005155"/>
    </source>
</evidence>
<dbReference type="InterPro" id="IPR007197">
    <property type="entry name" value="rSAM"/>
</dbReference>
<dbReference type="PANTHER" id="PTHR43787:SF13">
    <property type="entry name" value="FEMO COFACTOR BIOSYNTHESIS PROTEIN NIFB"/>
    <property type="match status" value="1"/>
</dbReference>
<evidence type="ECO:0000313" key="13">
    <source>
        <dbReference type="EMBL" id="KAB1443861.1"/>
    </source>
</evidence>
<evidence type="ECO:0000256" key="7">
    <source>
        <dbReference type="ARBA" id="ARBA00023004"/>
    </source>
</evidence>
<evidence type="ECO:0000259" key="12">
    <source>
        <dbReference type="PROSITE" id="PS51918"/>
    </source>
</evidence>
<dbReference type="GO" id="GO:0051539">
    <property type="term" value="F:4 iron, 4 sulfur cluster binding"/>
    <property type="evidence" value="ECO:0007669"/>
    <property type="project" value="UniProtKB-KW"/>
</dbReference>
<dbReference type="InterPro" id="IPR036105">
    <property type="entry name" value="DiNase_FeMo-co_biosyn_sf"/>
</dbReference>
<evidence type="ECO:0000256" key="9">
    <source>
        <dbReference type="ARBA" id="ARBA00023231"/>
    </source>
</evidence>
<evidence type="ECO:0000256" key="8">
    <source>
        <dbReference type="ARBA" id="ARBA00023014"/>
    </source>
</evidence>
<dbReference type="EMBL" id="WAIE01000001">
    <property type="protein sequence ID" value="KAB1443861.1"/>
    <property type="molecule type" value="Genomic_DNA"/>
</dbReference>
<keyword evidence="5" id="KW-0949">S-adenosyl-L-methionine</keyword>
<protein>
    <submittedName>
        <fullName evidence="13">Radical SAM protein</fullName>
    </submittedName>
</protein>
<dbReference type="GO" id="GO:0046872">
    <property type="term" value="F:metal ion binding"/>
    <property type="evidence" value="ECO:0007669"/>
    <property type="project" value="UniProtKB-KW"/>
</dbReference>
<dbReference type="Pfam" id="PF04055">
    <property type="entry name" value="Radical_SAM"/>
    <property type="match status" value="1"/>
</dbReference>
<dbReference type="PROSITE" id="PS51918">
    <property type="entry name" value="RADICAL_SAM"/>
    <property type="match status" value="1"/>
</dbReference>
<comment type="caution">
    <text evidence="13">The sequence shown here is derived from an EMBL/GenBank/DDBJ whole genome shotgun (WGS) entry which is preliminary data.</text>
</comment>
<comment type="pathway">
    <text evidence="2">Cofactor biosynthesis; Fe-Mo cofactor biosynthesis.</text>
</comment>
<dbReference type="Pfam" id="PF02579">
    <property type="entry name" value="Nitro_FeMo-Co"/>
    <property type="match status" value="1"/>
</dbReference>
<comment type="cofactor">
    <cofactor evidence="1">
        <name>[4Fe-4S] cluster</name>
        <dbReference type="ChEBI" id="CHEBI:49883"/>
    </cofactor>
</comment>
<evidence type="ECO:0000256" key="4">
    <source>
        <dbReference type="ARBA" id="ARBA00022485"/>
    </source>
</evidence>
<evidence type="ECO:0000256" key="6">
    <source>
        <dbReference type="ARBA" id="ARBA00022723"/>
    </source>
</evidence>
<evidence type="ECO:0000256" key="11">
    <source>
        <dbReference type="SAM" id="MobiDB-lite"/>
    </source>
</evidence>
<dbReference type="UniPathway" id="UPA00782"/>
<comment type="similarity">
    <text evidence="3">Belongs to the radical SAM superfamily. NifB family.</text>
</comment>
<proteinExistence type="inferred from homology"/>
<accession>A0A6N6N8C3</accession>
<feature type="region of interest" description="Disordered" evidence="11">
    <location>
        <begin position="260"/>
        <end position="281"/>
    </location>
</feature>